<evidence type="ECO:0000256" key="6">
    <source>
        <dbReference type="ARBA" id="ARBA00022734"/>
    </source>
</evidence>
<dbReference type="PROSITE" id="PS50927">
    <property type="entry name" value="BULB_LECTIN"/>
    <property type="match status" value="1"/>
</dbReference>
<evidence type="ECO:0000256" key="8">
    <source>
        <dbReference type="ARBA" id="ARBA00023157"/>
    </source>
</evidence>
<evidence type="ECO:0000256" key="3">
    <source>
        <dbReference type="ARBA" id="ARBA00022527"/>
    </source>
</evidence>
<dbReference type="InterPro" id="IPR001480">
    <property type="entry name" value="Bulb-type_lectin_dom"/>
</dbReference>
<keyword evidence="9" id="KW-0325">Glycoprotein</keyword>
<evidence type="ECO:0000256" key="5">
    <source>
        <dbReference type="ARBA" id="ARBA00022729"/>
    </source>
</evidence>
<dbReference type="PANTHER" id="PTHR32444">
    <property type="entry name" value="BULB-TYPE LECTIN DOMAIN-CONTAINING PROTEIN"/>
    <property type="match status" value="1"/>
</dbReference>
<dbReference type="GO" id="GO:0004674">
    <property type="term" value="F:protein serine/threonine kinase activity"/>
    <property type="evidence" value="ECO:0007669"/>
    <property type="project" value="UniProtKB-KW"/>
</dbReference>
<dbReference type="CDD" id="cd00028">
    <property type="entry name" value="B_lectin"/>
    <property type="match status" value="1"/>
</dbReference>
<dbReference type="Pfam" id="PF01453">
    <property type="entry name" value="B_lectin"/>
    <property type="match status" value="1"/>
</dbReference>
<feature type="chain" id="PRO_5021496939" description="Bulb-type lectin domain-containing protein" evidence="10">
    <location>
        <begin position="31"/>
        <end position="236"/>
    </location>
</feature>
<reference evidence="12" key="1">
    <citation type="journal article" date="2019" name="Science">
        <title>Mutation of a bHLH transcription factor allowed almond domestication.</title>
        <authorList>
            <person name="Sanchez-Perez R."/>
            <person name="Pavan S."/>
            <person name="Mazzeo R."/>
            <person name="Moldovan C."/>
            <person name="Aiese Cigliano R."/>
            <person name="Del Cueto J."/>
            <person name="Ricciardi F."/>
            <person name="Lotti C."/>
            <person name="Ricciardi L."/>
            <person name="Dicenta F."/>
            <person name="Lopez-Marques R.L."/>
            <person name="Lindberg Moller B."/>
        </authorList>
    </citation>
    <scope>NUCLEOTIDE SEQUENCE</scope>
</reference>
<dbReference type="FunFam" id="2.90.10.10:FF:000003">
    <property type="entry name" value="G-type lectin S-receptor-like serine/threonine-protein kinase"/>
    <property type="match status" value="1"/>
</dbReference>
<organism evidence="12">
    <name type="scientific">Prunus dulcis</name>
    <name type="common">Almond</name>
    <name type="synonym">Amygdalus dulcis</name>
    <dbReference type="NCBI Taxonomy" id="3755"/>
    <lineage>
        <taxon>Eukaryota</taxon>
        <taxon>Viridiplantae</taxon>
        <taxon>Streptophyta</taxon>
        <taxon>Embryophyta</taxon>
        <taxon>Tracheophyta</taxon>
        <taxon>Spermatophyta</taxon>
        <taxon>Magnoliopsida</taxon>
        <taxon>eudicotyledons</taxon>
        <taxon>Gunneridae</taxon>
        <taxon>Pentapetalae</taxon>
        <taxon>rosids</taxon>
        <taxon>fabids</taxon>
        <taxon>Rosales</taxon>
        <taxon>Rosaceae</taxon>
        <taxon>Amygdaloideae</taxon>
        <taxon>Amygdaleae</taxon>
        <taxon>Prunus</taxon>
    </lineage>
</organism>
<keyword evidence="2" id="KW-1003">Cell membrane</keyword>
<feature type="signal peptide" evidence="10">
    <location>
        <begin position="1"/>
        <end position="30"/>
    </location>
</feature>
<gene>
    <name evidence="12" type="ORF">Prudu_010883</name>
</gene>
<evidence type="ECO:0000256" key="10">
    <source>
        <dbReference type="SAM" id="SignalP"/>
    </source>
</evidence>
<evidence type="ECO:0000256" key="1">
    <source>
        <dbReference type="ARBA" id="ARBA00004251"/>
    </source>
</evidence>
<comment type="subcellular location">
    <subcellularLocation>
        <location evidence="1">Cell membrane</location>
        <topology evidence="1">Single-pass type I membrane protein</topology>
    </subcellularLocation>
</comment>
<feature type="domain" description="Bulb-type lectin" evidence="11">
    <location>
        <begin position="32"/>
        <end position="157"/>
    </location>
</feature>
<dbReference type="PANTHER" id="PTHR32444:SF66">
    <property type="entry name" value="NON-SPECIFIC SERINE_THREONINE PROTEIN KINASE"/>
    <property type="match status" value="1"/>
</dbReference>
<keyword evidence="2" id="KW-0472">Membrane</keyword>
<evidence type="ECO:0000256" key="2">
    <source>
        <dbReference type="ARBA" id="ARBA00022475"/>
    </source>
</evidence>
<dbReference type="SUPFAM" id="SSF51110">
    <property type="entry name" value="alpha-D-mannose-specific plant lectins"/>
    <property type="match status" value="1"/>
</dbReference>
<proteinExistence type="predicted"/>
<keyword evidence="5 10" id="KW-0732">Signal</keyword>
<keyword evidence="7" id="KW-0418">Kinase</keyword>
<protein>
    <recommendedName>
        <fullName evidence="11">Bulb-type lectin domain-containing protein</fullName>
    </recommendedName>
</protein>
<keyword evidence="8" id="KW-1015">Disulfide bond</keyword>
<dbReference type="Gene3D" id="2.90.10.10">
    <property type="entry name" value="Bulb-type lectin domain"/>
    <property type="match status" value="1"/>
</dbReference>
<dbReference type="GO" id="GO:0005886">
    <property type="term" value="C:plasma membrane"/>
    <property type="evidence" value="ECO:0007669"/>
    <property type="project" value="UniProtKB-SubCell"/>
</dbReference>
<dbReference type="InterPro" id="IPR036426">
    <property type="entry name" value="Bulb-type_lectin_dom_sf"/>
</dbReference>
<evidence type="ECO:0000256" key="9">
    <source>
        <dbReference type="ARBA" id="ARBA00023180"/>
    </source>
</evidence>
<keyword evidence="4" id="KW-0245">EGF-like domain</keyword>
<evidence type="ECO:0000313" key="12">
    <source>
        <dbReference type="EMBL" id="BBH00795.1"/>
    </source>
</evidence>
<dbReference type="GO" id="GO:0030246">
    <property type="term" value="F:carbohydrate binding"/>
    <property type="evidence" value="ECO:0007669"/>
    <property type="project" value="UniProtKB-KW"/>
</dbReference>
<dbReference type="AlphaFoldDB" id="A0A4Y1R9V1"/>
<name>A0A4Y1R9V1_PRUDU</name>
<dbReference type="SMART" id="SM00108">
    <property type="entry name" value="B_lectin"/>
    <property type="match status" value="1"/>
</dbReference>
<sequence>MDIGKEGFSALNFSIFILLLFSLLPLQCCSQVHDITLSRPLAEGQTIVSPGNIFELGFFSPNNSAANKYVGIWYQNILPRKVVWVANREKPLAVADTVASLRISSNGTLELVDGKQNSVWSNNVSVPSNSSAAALLLDDGNFVVKVNAGAADHLWESFDYPSDTLLPSMLLGFDSKSGKRNFLSAWKSESDPSTGIFLAGLTLEVPSQLVVWINDQLSTGEAGHGINQVHRRTRNG</sequence>
<evidence type="ECO:0000256" key="4">
    <source>
        <dbReference type="ARBA" id="ARBA00022536"/>
    </source>
</evidence>
<dbReference type="GO" id="GO:0031625">
    <property type="term" value="F:ubiquitin protein ligase binding"/>
    <property type="evidence" value="ECO:0007669"/>
    <property type="project" value="UniProtKB-ARBA"/>
</dbReference>
<keyword evidence="7" id="KW-0808">Transferase</keyword>
<dbReference type="EMBL" id="AP019300">
    <property type="protein sequence ID" value="BBH00795.1"/>
    <property type="molecule type" value="Genomic_DNA"/>
</dbReference>
<evidence type="ECO:0000256" key="7">
    <source>
        <dbReference type="ARBA" id="ARBA00022777"/>
    </source>
</evidence>
<keyword evidence="3" id="KW-0723">Serine/threonine-protein kinase</keyword>
<accession>A0A4Y1R9V1</accession>
<keyword evidence="6" id="KW-0430">Lectin</keyword>
<evidence type="ECO:0000259" key="11">
    <source>
        <dbReference type="PROSITE" id="PS50927"/>
    </source>
</evidence>